<feature type="region of interest" description="Disordered" evidence="8">
    <location>
        <begin position="1"/>
        <end position="20"/>
    </location>
</feature>
<evidence type="ECO:0000256" key="4">
    <source>
        <dbReference type="ARBA" id="ARBA00022692"/>
    </source>
</evidence>
<feature type="transmembrane region" description="Helical" evidence="9">
    <location>
        <begin position="467"/>
        <end position="485"/>
    </location>
</feature>
<dbReference type="PANTHER" id="PTHR48022:SF2">
    <property type="entry name" value="PLASTIDIC GLUCOSE TRANSPORTER 4"/>
    <property type="match status" value="1"/>
</dbReference>
<keyword evidence="5 9" id="KW-1133">Transmembrane helix</keyword>
<dbReference type="AlphaFoldDB" id="A0AAJ0G6P0"/>
<feature type="transmembrane region" description="Helical" evidence="9">
    <location>
        <begin position="363"/>
        <end position="385"/>
    </location>
</feature>
<dbReference type="InterPro" id="IPR005828">
    <property type="entry name" value="MFS_sugar_transport-like"/>
</dbReference>
<feature type="transmembrane region" description="Helical" evidence="9">
    <location>
        <begin position="431"/>
        <end position="455"/>
    </location>
</feature>
<comment type="subcellular location">
    <subcellularLocation>
        <location evidence="1">Membrane</location>
        <topology evidence="1">Multi-pass membrane protein</topology>
    </subcellularLocation>
</comment>
<feature type="transmembrane region" description="Helical" evidence="9">
    <location>
        <begin position="32"/>
        <end position="49"/>
    </location>
</feature>
<sequence>METPEKATATHGEHTEELPALQASQNIRTTRYMVFFSFFIAMSGWMVNYDLGYGGTVLQMAPFRAAYGRCSMVPSPATGQLEEECVLSATAQSIVALSALFMAAGGAISGIIGNYLGRRGTIQVGCAIIIIGAAGQCGTAGNYVAYNVCKSISCVGLGNLNAGAPLYGVEVTTPQKRGALVSIYSIGLACGTLTAACICFGTSHIQNDWAWRTPVLLQIPLALVYGIGIQGFPESPLWLLTKGRTEEARRSFARFYDKDPQSEAITAQLREVELYIEVEKSRSSTTSWTELFHRSYVRRSLISLLVAVTAPFSGIPLVGSYAAVFLSANGVSQPFLIQVCLGVCGVVGAACGPGVVEYGGRRFAALFGFACMSVCMLIFSAVASATGESTLVARNVLVAFLCIWFFFYASCISSSHWLVAAEVHSIRLRTYGQAMAVMAANTATFASTFWTPYMINPGAGDMGTNVGYFYFGLDVAILVLLFFCLPETARLSLEMIDDYFASGRPARKTSITRNKKVARGELYDMPRDAHRSANLAEPELQPDGHL</sequence>
<keyword evidence="6 9" id="KW-0472">Membrane</keyword>
<dbReference type="GO" id="GO:0005351">
    <property type="term" value="F:carbohydrate:proton symporter activity"/>
    <property type="evidence" value="ECO:0007669"/>
    <property type="project" value="TreeGrafter"/>
</dbReference>
<dbReference type="Gene3D" id="1.20.1250.20">
    <property type="entry name" value="MFS general substrate transporter like domains"/>
    <property type="match status" value="1"/>
</dbReference>
<evidence type="ECO:0000256" key="5">
    <source>
        <dbReference type="ARBA" id="ARBA00022989"/>
    </source>
</evidence>
<protein>
    <recommendedName>
        <fullName evidence="10">Major facilitator superfamily (MFS) profile domain-containing protein</fullName>
    </recommendedName>
</protein>
<evidence type="ECO:0000313" key="11">
    <source>
        <dbReference type="EMBL" id="KAK3045494.1"/>
    </source>
</evidence>
<dbReference type="InterPro" id="IPR050360">
    <property type="entry name" value="MFS_Sugar_Transporters"/>
</dbReference>
<dbReference type="PANTHER" id="PTHR48022">
    <property type="entry name" value="PLASTIDIC GLUCOSE TRANSPORTER 4"/>
    <property type="match status" value="1"/>
</dbReference>
<evidence type="ECO:0000256" key="8">
    <source>
        <dbReference type="SAM" id="MobiDB-lite"/>
    </source>
</evidence>
<evidence type="ECO:0000259" key="10">
    <source>
        <dbReference type="PROSITE" id="PS50850"/>
    </source>
</evidence>
<evidence type="ECO:0000256" key="6">
    <source>
        <dbReference type="ARBA" id="ARBA00023136"/>
    </source>
</evidence>
<gene>
    <name evidence="11" type="ORF">LTR09_012924</name>
</gene>
<comment type="caution">
    <text evidence="11">The sequence shown here is derived from an EMBL/GenBank/DDBJ whole genome shotgun (WGS) entry which is preliminary data.</text>
</comment>
<dbReference type="EMBL" id="JAWDJX010000226">
    <property type="protein sequence ID" value="KAK3045494.1"/>
    <property type="molecule type" value="Genomic_DNA"/>
</dbReference>
<feature type="domain" description="Major facilitator superfamily (MFS) profile" evidence="10">
    <location>
        <begin position="36"/>
        <end position="489"/>
    </location>
</feature>
<keyword evidence="4 9" id="KW-0812">Transmembrane</keyword>
<organism evidence="11 12">
    <name type="scientific">Extremus antarcticus</name>
    <dbReference type="NCBI Taxonomy" id="702011"/>
    <lineage>
        <taxon>Eukaryota</taxon>
        <taxon>Fungi</taxon>
        <taxon>Dikarya</taxon>
        <taxon>Ascomycota</taxon>
        <taxon>Pezizomycotina</taxon>
        <taxon>Dothideomycetes</taxon>
        <taxon>Dothideomycetidae</taxon>
        <taxon>Mycosphaerellales</taxon>
        <taxon>Extremaceae</taxon>
        <taxon>Extremus</taxon>
    </lineage>
</organism>
<dbReference type="PROSITE" id="PS50850">
    <property type="entry name" value="MFS"/>
    <property type="match status" value="1"/>
</dbReference>
<evidence type="ECO:0000256" key="9">
    <source>
        <dbReference type="SAM" id="Phobius"/>
    </source>
</evidence>
<dbReference type="NCBIfam" id="TIGR00879">
    <property type="entry name" value="SP"/>
    <property type="match status" value="1"/>
</dbReference>
<evidence type="ECO:0000256" key="7">
    <source>
        <dbReference type="RuleBase" id="RU003346"/>
    </source>
</evidence>
<dbReference type="Pfam" id="PF00083">
    <property type="entry name" value="Sugar_tr"/>
    <property type="match status" value="1"/>
</dbReference>
<feature type="transmembrane region" description="Helical" evidence="9">
    <location>
        <begin position="397"/>
        <end position="419"/>
    </location>
</feature>
<feature type="transmembrane region" description="Helical" evidence="9">
    <location>
        <begin position="94"/>
        <end position="116"/>
    </location>
</feature>
<evidence type="ECO:0000256" key="2">
    <source>
        <dbReference type="ARBA" id="ARBA00010992"/>
    </source>
</evidence>
<reference evidence="11" key="1">
    <citation type="submission" date="2023-04" db="EMBL/GenBank/DDBJ databases">
        <title>Black Yeasts Isolated from many extreme environments.</title>
        <authorList>
            <person name="Coleine C."/>
            <person name="Stajich J.E."/>
            <person name="Selbmann L."/>
        </authorList>
    </citation>
    <scope>NUCLEOTIDE SEQUENCE</scope>
    <source>
        <strain evidence="11">CCFEE 5312</strain>
    </source>
</reference>
<dbReference type="Proteomes" id="UP001271007">
    <property type="component" value="Unassembled WGS sequence"/>
</dbReference>
<dbReference type="InterPro" id="IPR036259">
    <property type="entry name" value="MFS_trans_sf"/>
</dbReference>
<comment type="similarity">
    <text evidence="2 7">Belongs to the major facilitator superfamily. Sugar transporter (TC 2.A.1.1) family.</text>
</comment>
<evidence type="ECO:0000256" key="3">
    <source>
        <dbReference type="ARBA" id="ARBA00022448"/>
    </source>
</evidence>
<keyword evidence="12" id="KW-1185">Reference proteome</keyword>
<feature type="transmembrane region" description="Helical" evidence="9">
    <location>
        <begin position="301"/>
        <end position="323"/>
    </location>
</feature>
<accession>A0AAJ0G6P0</accession>
<evidence type="ECO:0000313" key="12">
    <source>
        <dbReference type="Proteomes" id="UP001271007"/>
    </source>
</evidence>
<dbReference type="InterPro" id="IPR020846">
    <property type="entry name" value="MFS_dom"/>
</dbReference>
<feature type="transmembrane region" description="Helical" evidence="9">
    <location>
        <begin position="183"/>
        <end position="205"/>
    </location>
</feature>
<keyword evidence="3 7" id="KW-0813">Transport</keyword>
<name>A0AAJ0G6P0_9PEZI</name>
<proteinExistence type="inferred from homology"/>
<dbReference type="InterPro" id="IPR003663">
    <property type="entry name" value="Sugar/inositol_transpt"/>
</dbReference>
<feature type="transmembrane region" description="Helical" evidence="9">
    <location>
        <begin position="335"/>
        <end position="356"/>
    </location>
</feature>
<dbReference type="GO" id="GO:0016020">
    <property type="term" value="C:membrane"/>
    <property type="evidence" value="ECO:0007669"/>
    <property type="project" value="UniProtKB-SubCell"/>
</dbReference>
<evidence type="ECO:0000256" key="1">
    <source>
        <dbReference type="ARBA" id="ARBA00004141"/>
    </source>
</evidence>
<dbReference type="SUPFAM" id="SSF103473">
    <property type="entry name" value="MFS general substrate transporter"/>
    <property type="match status" value="1"/>
</dbReference>